<feature type="transmembrane region" description="Helical" evidence="8">
    <location>
        <begin position="733"/>
        <end position="752"/>
    </location>
</feature>
<dbReference type="GO" id="GO:0008395">
    <property type="term" value="F:steroid hydroxylase activity"/>
    <property type="evidence" value="ECO:0007669"/>
    <property type="project" value="TreeGrafter"/>
</dbReference>
<dbReference type="InterPro" id="IPR017972">
    <property type="entry name" value="Cyt_P450_CS"/>
</dbReference>
<dbReference type="PANTHER" id="PTHR24304:SF2">
    <property type="entry name" value="24-HYDROXYCHOLESTEROL 7-ALPHA-HYDROXYLASE"/>
    <property type="match status" value="1"/>
</dbReference>
<evidence type="ECO:0000313" key="9">
    <source>
        <dbReference type="EMBL" id="KAF5722395.1"/>
    </source>
</evidence>
<dbReference type="GO" id="GO:0020037">
    <property type="term" value="F:heme binding"/>
    <property type="evidence" value="ECO:0007669"/>
    <property type="project" value="InterPro"/>
</dbReference>
<feature type="binding site" description="axial binding residue" evidence="7">
    <location>
        <position position="458"/>
    </location>
    <ligand>
        <name>heme</name>
        <dbReference type="ChEBI" id="CHEBI:30413"/>
    </ligand>
    <ligandPart>
        <name>Fe</name>
        <dbReference type="ChEBI" id="CHEBI:18248"/>
    </ligandPart>
</feature>
<dbReference type="EMBL" id="JAAOAN010000088">
    <property type="protein sequence ID" value="KAF5722395.1"/>
    <property type="molecule type" value="Genomic_DNA"/>
</dbReference>
<dbReference type="InterPro" id="IPR050529">
    <property type="entry name" value="CYP450_sterol_14alpha_dmase"/>
</dbReference>
<dbReference type="SUPFAM" id="SSF48264">
    <property type="entry name" value="Cytochrome P450"/>
    <property type="match status" value="1"/>
</dbReference>
<dbReference type="AlphaFoldDB" id="A0A8H5Z3Y8"/>
<sequence length="800" mass="89833">MSEITVRLMENATIGDVDTEEQVFGLHHHILFRVLVTFLAAYVAWQYLLRIGALWNYQSEPPMLPYWLPGIGHNISFFTDPEKLLVTARSSFRIPAQPFSVLIGGRRTYVILDPHDIAETHQKTKELHFDAYIDQFMEYVSVSKQARDILWGTTVTETSLSVPSSLRSWIRADMTKTSSREFYDEFLLELNSVMKQGGPFTTGKSNEHDMFKWTSDIIVKASTKSFFGAALFEKSPGLVDDFRKFNRQTWKLLYKYPRFLSRSAYDSRDAAIDALERYFEMPQDQRRDAAPFVIKAEDEMRKHGISNRDIAAVLFKLYWAINGNPSVLAFWLLARTLYTPHLKEDIKGEVAPAFKKSIHQQPDVEYLKVCPMLNATYYETMRLHSGSSSFRRVVQDTTIAGFQLKAGNDVMMPYRQLHLNKEYWGENVEGFDIRKFVDSPKLHSAKTYKPFGGGTTLCPGRLLARQMALVYLAILVTRYDVQIVGGCESQPFPEANDKVPTLGIISPKPGHDVKILVPTGLSSLPRKDCNATILILLPFIVNHLSAIVTHLTLGNRKARNKLKFWDYNHLNGSPKEALSWTPYNTLATIAMTVVQCVVSAVAVKASGLNVSIGPLIMFYLTKPRVGWVVVMLSACFYEPLTDTATDVLFQECVLGVLALPGALMFLRVSGFGEIPDGCDTYDMYDSYAMGTNGDANLFLRSGSSSLVACGAILLFVGISMLWKRRFLKRRLGLLAMIPCTGAFVSAWVLWIGFDYAVMNGDFCISGSAIGTVSAISIIFPILNGLLRGWIGYPGGGYYPY</sequence>
<evidence type="ECO:0000256" key="2">
    <source>
        <dbReference type="ARBA" id="ARBA00010617"/>
    </source>
</evidence>
<organism evidence="9 10">
    <name type="scientific">Fusarium mundagurra</name>
    <dbReference type="NCBI Taxonomy" id="1567541"/>
    <lineage>
        <taxon>Eukaryota</taxon>
        <taxon>Fungi</taxon>
        <taxon>Dikarya</taxon>
        <taxon>Ascomycota</taxon>
        <taxon>Pezizomycotina</taxon>
        <taxon>Sordariomycetes</taxon>
        <taxon>Hypocreomycetidae</taxon>
        <taxon>Hypocreales</taxon>
        <taxon>Nectriaceae</taxon>
        <taxon>Fusarium</taxon>
        <taxon>Fusarium fujikuroi species complex</taxon>
    </lineage>
</organism>
<keyword evidence="8" id="KW-1133">Transmembrane helix</keyword>
<keyword evidence="8" id="KW-0472">Membrane</keyword>
<reference evidence="9 10" key="1">
    <citation type="submission" date="2020-05" db="EMBL/GenBank/DDBJ databases">
        <title>Identification and distribution of gene clusters putatively required for synthesis of sphingolipid metabolism inhibitors in phylogenetically diverse species of the filamentous fungus Fusarium.</title>
        <authorList>
            <person name="Kim H.-S."/>
            <person name="Busman M."/>
            <person name="Brown D.W."/>
            <person name="Divon H."/>
            <person name="Uhlig S."/>
            <person name="Proctor R.H."/>
        </authorList>
    </citation>
    <scope>NUCLEOTIDE SEQUENCE [LARGE SCALE GENOMIC DNA]</scope>
    <source>
        <strain evidence="9 10">NRRL 66235</strain>
    </source>
</reference>
<dbReference type="Proteomes" id="UP000544331">
    <property type="component" value="Unassembled WGS sequence"/>
</dbReference>
<keyword evidence="6" id="KW-0503">Monooxygenase</keyword>
<feature type="transmembrane region" description="Helical" evidence="8">
    <location>
        <begin position="531"/>
        <end position="553"/>
    </location>
</feature>
<keyword evidence="8" id="KW-0812">Transmembrane</keyword>
<accession>A0A8H5Z3Y8</accession>
<keyword evidence="10" id="KW-1185">Reference proteome</keyword>
<evidence type="ECO:0000256" key="7">
    <source>
        <dbReference type="PIRSR" id="PIRSR602403-1"/>
    </source>
</evidence>
<evidence type="ECO:0000256" key="6">
    <source>
        <dbReference type="ARBA" id="ARBA00023033"/>
    </source>
</evidence>
<evidence type="ECO:0000256" key="8">
    <source>
        <dbReference type="SAM" id="Phobius"/>
    </source>
</evidence>
<dbReference type="Gene3D" id="1.10.630.10">
    <property type="entry name" value="Cytochrome P450"/>
    <property type="match status" value="1"/>
</dbReference>
<dbReference type="InterPro" id="IPR036396">
    <property type="entry name" value="Cyt_P450_sf"/>
</dbReference>
<evidence type="ECO:0000256" key="1">
    <source>
        <dbReference type="ARBA" id="ARBA00001971"/>
    </source>
</evidence>
<proteinExistence type="inferred from homology"/>
<dbReference type="Pfam" id="PF00067">
    <property type="entry name" value="p450"/>
    <property type="match status" value="1"/>
</dbReference>
<keyword evidence="4 7" id="KW-0479">Metal-binding</keyword>
<evidence type="ECO:0000313" key="10">
    <source>
        <dbReference type="Proteomes" id="UP000544331"/>
    </source>
</evidence>
<dbReference type="PANTHER" id="PTHR24304">
    <property type="entry name" value="CYTOCHROME P450 FAMILY 7"/>
    <property type="match status" value="1"/>
</dbReference>
<comment type="cofactor">
    <cofactor evidence="1 7">
        <name>heme</name>
        <dbReference type="ChEBI" id="CHEBI:30413"/>
    </cofactor>
</comment>
<dbReference type="InterPro" id="IPR001128">
    <property type="entry name" value="Cyt_P450"/>
</dbReference>
<name>A0A8H5Z3Y8_9HYPO</name>
<dbReference type="GO" id="GO:0016705">
    <property type="term" value="F:oxidoreductase activity, acting on paired donors, with incorporation or reduction of molecular oxygen"/>
    <property type="evidence" value="ECO:0007669"/>
    <property type="project" value="InterPro"/>
</dbReference>
<protein>
    <submittedName>
        <fullName evidence="9">Cytochrome p450</fullName>
    </submittedName>
</protein>
<comment type="similarity">
    <text evidence="2">Belongs to the cytochrome P450 family.</text>
</comment>
<evidence type="ECO:0000256" key="5">
    <source>
        <dbReference type="ARBA" id="ARBA00023004"/>
    </source>
</evidence>
<dbReference type="OrthoDB" id="1470350at2759"/>
<comment type="caution">
    <text evidence="9">The sequence shown here is derived from an EMBL/GenBank/DDBJ whole genome shotgun (WGS) entry which is preliminary data.</text>
</comment>
<keyword evidence="6" id="KW-0560">Oxidoreductase</keyword>
<feature type="transmembrane region" description="Helical" evidence="8">
    <location>
        <begin position="764"/>
        <end position="786"/>
    </location>
</feature>
<keyword evidence="5 7" id="KW-0408">Iron</keyword>
<keyword evidence="3 7" id="KW-0349">Heme</keyword>
<dbReference type="PROSITE" id="PS00086">
    <property type="entry name" value="CYTOCHROME_P450"/>
    <property type="match status" value="1"/>
</dbReference>
<feature type="transmembrane region" description="Helical" evidence="8">
    <location>
        <begin position="648"/>
        <end position="666"/>
    </location>
</feature>
<gene>
    <name evidence="9" type="ORF">FMUND_2907</name>
</gene>
<dbReference type="InterPro" id="IPR002403">
    <property type="entry name" value="Cyt_P450_E_grp-IV"/>
</dbReference>
<evidence type="ECO:0000256" key="4">
    <source>
        <dbReference type="ARBA" id="ARBA00022723"/>
    </source>
</evidence>
<evidence type="ECO:0000256" key="3">
    <source>
        <dbReference type="ARBA" id="ARBA00022617"/>
    </source>
</evidence>
<dbReference type="GO" id="GO:0005506">
    <property type="term" value="F:iron ion binding"/>
    <property type="evidence" value="ECO:0007669"/>
    <property type="project" value="InterPro"/>
</dbReference>
<dbReference type="CDD" id="cd11040">
    <property type="entry name" value="CYP7_CYP8-like"/>
    <property type="match status" value="1"/>
</dbReference>
<dbReference type="PRINTS" id="PR00465">
    <property type="entry name" value="EP450IV"/>
</dbReference>
<feature type="transmembrane region" description="Helical" evidence="8">
    <location>
        <begin position="697"/>
        <end position="721"/>
    </location>
</feature>